<dbReference type="OrthoDB" id="289162at2759"/>
<dbReference type="PANTHER" id="PTHR12896">
    <property type="entry name" value="PAX6 NEIGHBOR PROTEIN PAXNEB"/>
    <property type="match status" value="1"/>
</dbReference>
<reference evidence="10 11" key="2">
    <citation type="journal article" date="2014" name="J. Gen. Appl. Microbiol.">
        <title>The early diverging ascomycetous budding yeast Saitoella complicata has three histone deacetylases belonging to the Clr6, Hos2, and Rpd3 lineages.</title>
        <authorList>
            <person name="Nishida H."/>
            <person name="Matsumoto T."/>
            <person name="Kondo S."/>
            <person name="Hamamoto M."/>
            <person name="Yoshikawa H."/>
        </authorList>
    </citation>
    <scope>NUCLEOTIDE SEQUENCE [LARGE SCALE GENOMIC DNA]</scope>
    <source>
        <strain evidence="10 11">NRRL Y-17804</strain>
    </source>
</reference>
<comment type="caution">
    <text evidence="10">The sequence shown here is derived from an EMBL/GenBank/DDBJ whole genome shotgun (WGS) entry which is preliminary data.</text>
</comment>
<dbReference type="InterPro" id="IPR027417">
    <property type="entry name" value="P-loop_NTPase"/>
</dbReference>
<evidence type="ECO:0000256" key="1">
    <source>
        <dbReference type="ARBA" id="ARBA00004123"/>
    </source>
</evidence>
<organism evidence="10 11">
    <name type="scientific">Saitoella complicata (strain BCRC 22490 / CBS 7301 / JCM 7358 / NBRC 10748 / NRRL Y-17804)</name>
    <dbReference type="NCBI Taxonomy" id="698492"/>
    <lineage>
        <taxon>Eukaryota</taxon>
        <taxon>Fungi</taxon>
        <taxon>Dikarya</taxon>
        <taxon>Ascomycota</taxon>
        <taxon>Taphrinomycotina</taxon>
        <taxon>Taphrinomycotina incertae sedis</taxon>
        <taxon>Saitoella</taxon>
    </lineage>
</organism>
<comment type="subcellular location">
    <subcellularLocation>
        <location evidence="2">Cytoplasm</location>
    </subcellularLocation>
    <subcellularLocation>
        <location evidence="1">Nucleus</location>
    </subcellularLocation>
</comment>
<dbReference type="UniPathway" id="UPA00988"/>
<evidence type="ECO:0000256" key="7">
    <source>
        <dbReference type="ARBA" id="ARBA00022694"/>
    </source>
</evidence>
<evidence type="ECO:0000313" key="11">
    <source>
        <dbReference type="Proteomes" id="UP000033140"/>
    </source>
</evidence>
<keyword evidence="7" id="KW-0819">tRNA processing</keyword>
<dbReference type="Pfam" id="PF05625">
    <property type="entry name" value="PAXNEB"/>
    <property type="match status" value="1"/>
</dbReference>
<dbReference type="GO" id="GO:0005737">
    <property type="term" value="C:cytoplasm"/>
    <property type="evidence" value="ECO:0007669"/>
    <property type="project" value="UniProtKB-SubCell"/>
</dbReference>
<evidence type="ECO:0000256" key="9">
    <source>
        <dbReference type="SAM" id="MobiDB-lite"/>
    </source>
</evidence>
<feature type="region of interest" description="Disordered" evidence="9">
    <location>
        <begin position="1"/>
        <end position="41"/>
    </location>
</feature>
<dbReference type="EMBL" id="BACD03000023">
    <property type="protein sequence ID" value="GAO49559.1"/>
    <property type="molecule type" value="Genomic_DNA"/>
</dbReference>
<evidence type="ECO:0000256" key="8">
    <source>
        <dbReference type="ARBA" id="ARBA00023242"/>
    </source>
</evidence>
<dbReference type="Gene3D" id="3.40.50.300">
    <property type="entry name" value="P-loop containing nucleotide triphosphate hydrolases"/>
    <property type="match status" value="1"/>
</dbReference>
<evidence type="ECO:0000256" key="5">
    <source>
        <dbReference type="ARBA" id="ARBA00020265"/>
    </source>
</evidence>
<accession>A0A0E9NI86</accession>
<protein>
    <recommendedName>
        <fullName evidence="5">Elongator complex protein 4</fullName>
    </recommendedName>
</protein>
<dbReference type="InterPro" id="IPR008728">
    <property type="entry name" value="Elongator_complex_protein_4"/>
</dbReference>
<sequence>MSFQRRRAPIQVSTTALPSTPSSKLVTSRPNLPSGVRPSALNGTLTTSTGCPSLDAVLNGLGGLPLGSSLLVLESGTTDFSGSLARNFAAEGVLQGHGVCSVGVGEGWVGELPGEVGADTREKKEMKERMQIAWRYNNLGEFGTGIKERERVRTTTAEDGVAAVEEVYCHSYDLTKRLSVPPSAVGNITHTAPSTTPKTNPYTPIIAHIAKLLSSPTPTLHRVVIPNLLNPTRYPPNAARSEWLLRFFHSLRVLLRTYPSRLVVLLTLPLDLYPRSTGLIRYIEHYVDAVLELAPFPKPLPTSPANPDVPQGLVRVHKAPAQGAGGVGVGGDGGDLAFRVTRKNFYIEAFSLPVMVEEEKSEEQKARKKDIDF</sequence>
<keyword evidence="11" id="KW-1185">Reference proteome</keyword>
<evidence type="ECO:0000256" key="6">
    <source>
        <dbReference type="ARBA" id="ARBA00022490"/>
    </source>
</evidence>
<dbReference type="STRING" id="698492.A0A0E9NI86"/>
<proteinExistence type="inferred from homology"/>
<dbReference type="Proteomes" id="UP000033140">
    <property type="component" value="Unassembled WGS sequence"/>
</dbReference>
<reference evidence="10 11" key="3">
    <citation type="journal article" date="2015" name="Genome Announc.">
        <title>Draft Genome Sequence of the Archiascomycetous Yeast Saitoella complicata.</title>
        <authorList>
            <person name="Yamauchi K."/>
            <person name="Kondo S."/>
            <person name="Hamamoto M."/>
            <person name="Takahashi Y."/>
            <person name="Ogura Y."/>
            <person name="Hayashi T."/>
            <person name="Nishida H."/>
        </authorList>
    </citation>
    <scope>NUCLEOTIDE SEQUENCE [LARGE SCALE GENOMIC DNA]</scope>
    <source>
        <strain evidence="10 11">NRRL Y-17804</strain>
    </source>
</reference>
<name>A0A0E9NI86_SAICN</name>
<feature type="compositionally biased region" description="Polar residues" evidence="9">
    <location>
        <begin position="11"/>
        <end position="31"/>
    </location>
</feature>
<evidence type="ECO:0000256" key="3">
    <source>
        <dbReference type="ARBA" id="ARBA00005043"/>
    </source>
</evidence>
<keyword evidence="6" id="KW-0963">Cytoplasm</keyword>
<dbReference type="AlphaFoldDB" id="A0A0E9NI86"/>
<gene>
    <name evidence="10" type="ORF">G7K_3708-t1</name>
</gene>
<dbReference type="GO" id="GO:0002098">
    <property type="term" value="P:tRNA wobble uridine modification"/>
    <property type="evidence" value="ECO:0007669"/>
    <property type="project" value="InterPro"/>
</dbReference>
<comment type="similarity">
    <text evidence="4">Belongs to the ELP4 family.</text>
</comment>
<dbReference type="GO" id="GO:0033588">
    <property type="term" value="C:elongator holoenzyme complex"/>
    <property type="evidence" value="ECO:0007669"/>
    <property type="project" value="InterPro"/>
</dbReference>
<dbReference type="PANTHER" id="PTHR12896:SF1">
    <property type="entry name" value="ELONGATOR COMPLEX PROTEIN 4"/>
    <property type="match status" value="1"/>
</dbReference>
<reference evidence="10 11" key="1">
    <citation type="journal article" date="2011" name="J. Gen. Appl. Microbiol.">
        <title>Draft genome sequencing of the enigmatic yeast Saitoella complicata.</title>
        <authorList>
            <person name="Nishida H."/>
            <person name="Hamamoto M."/>
            <person name="Sugiyama J."/>
        </authorList>
    </citation>
    <scope>NUCLEOTIDE SEQUENCE [LARGE SCALE GENOMIC DNA]</scope>
    <source>
        <strain evidence="10 11">NRRL Y-17804</strain>
    </source>
</reference>
<dbReference type="OMA" id="QGMLKVH"/>
<dbReference type="RefSeq" id="XP_019023293.1">
    <property type="nucleotide sequence ID" value="XM_019166212.1"/>
</dbReference>
<evidence type="ECO:0000256" key="2">
    <source>
        <dbReference type="ARBA" id="ARBA00004496"/>
    </source>
</evidence>
<evidence type="ECO:0000313" key="10">
    <source>
        <dbReference type="EMBL" id="GAO49559.1"/>
    </source>
</evidence>
<evidence type="ECO:0000256" key="4">
    <source>
        <dbReference type="ARBA" id="ARBA00007573"/>
    </source>
</evidence>
<comment type="pathway">
    <text evidence="3">tRNA modification; 5-methoxycarbonylmethyl-2-thiouridine-tRNA biosynthesis.</text>
</comment>
<dbReference type="GO" id="GO:0008023">
    <property type="term" value="C:transcription elongation factor complex"/>
    <property type="evidence" value="ECO:0007669"/>
    <property type="project" value="TreeGrafter"/>
</dbReference>
<dbReference type="CDD" id="cd19494">
    <property type="entry name" value="Elp4"/>
    <property type="match status" value="1"/>
</dbReference>
<keyword evidence="8" id="KW-0539">Nucleus</keyword>